<dbReference type="InterPro" id="IPR046519">
    <property type="entry name" value="X-Tfes_XVIPCD"/>
</dbReference>
<name>A0A0K2ZH67_9XANT</name>
<reference evidence="3" key="1">
    <citation type="submission" date="2015-07" db="EMBL/GenBank/DDBJ databases">
        <authorList>
            <person name="Wibberg D."/>
        </authorList>
    </citation>
    <scope>NUCLEOTIDE SEQUENCE [LARGE SCALE GENOMIC DNA]</scope>
</reference>
<sequence>MSPNSSDPGAMTPIQPPRAVARDAVLGPEHPDHPDHLLYAQIREGVHALDAACGRAPDAISERMVARLLPLAKEYGFDQIDHVVLSRELGEVEQGENVFLVRGHLDDPAHLRAHITTHEAVGMSVEESLARLEKVNRRLALRLRPE</sequence>
<feature type="domain" description="X-Tfes XVIPCD" evidence="1">
    <location>
        <begin position="30"/>
        <end position="133"/>
    </location>
</feature>
<dbReference type="AlphaFoldDB" id="A0A0K2ZH67"/>
<organism evidence="2 3">
    <name type="scientific">Xanthomonas graminis pv. arrhenatheri LMG 727</name>
    <dbReference type="NCBI Taxonomy" id="1195923"/>
    <lineage>
        <taxon>Bacteria</taxon>
        <taxon>Pseudomonadati</taxon>
        <taxon>Pseudomonadota</taxon>
        <taxon>Gammaproteobacteria</taxon>
        <taxon>Lysobacterales</taxon>
        <taxon>Lysobacteraceae</taxon>
        <taxon>Xanthomonas</taxon>
        <taxon>Xanthomonas translucens group</taxon>
        <taxon>Xanthomonas graminis</taxon>
    </lineage>
</organism>
<evidence type="ECO:0000259" key="1">
    <source>
        <dbReference type="Pfam" id="PF20410"/>
    </source>
</evidence>
<dbReference type="Pfam" id="PF20410">
    <property type="entry name" value="X-Tfes_XVIPCD"/>
    <property type="match status" value="1"/>
</dbReference>
<protein>
    <recommendedName>
        <fullName evidence="1">X-Tfes XVIPCD domain-containing protein</fullName>
    </recommendedName>
</protein>
<evidence type="ECO:0000313" key="3">
    <source>
        <dbReference type="Proteomes" id="UP000046187"/>
    </source>
</evidence>
<proteinExistence type="predicted"/>
<dbReference type="EMBL" id="CXOI01000018">
    <property type="protein sequence ID" value="CTP85008.1"/>
    <property type="molecule type" value="Genomic_DNA"/>
</dbReference>
<dbReference type="Proteomes" id="UP000046187">
    <property type="component" value="Unassembled WGS sequence"/>
</dbReference>
<gene>
    <name evidence="2" type="ORF">XTALMG727_1181</name>
</gene>
<keyword evidence="3" id="KW-1185">Reference proteome</keyword>
<evidence type="ECO:0000313" key="2">
    <source>
        <dbReference type="EMBL" id="CTP85008.1"/>
    </source>
</evidence>
<accession>A0A0K2ZH67</accession>